<protein>
    <recommendedName>
        <fullName evidence="4">Secreted protein</fullName>
    </recommendedName>
</protein>
<sequence length="72" mass="8170">MNIPQISLWCLKILSLVLGIRVPLAHVCPQTSAYIPVQSPVVVVAGHWLFGHSNFENICFQLNAKYLPSYFW</sequence>
<dbReference type="Proteomes" id="UP000772434">
    <property type="component" value="Unassembled WGS sequence"/>
</dbReference>
<evidence type="ECO:0000313" key="3">
    <source>
        <dbReference type="Proteomes" id="UP000772434"/>
    </source>
</evidence>
<keyword evidence="1" id="KW-0732">Signal</keyword>
<evidence type="ECO:0000313" key="2">
    <source>
        <dbReference type="EMBL" id="KAF9074117.1"/>
    </source>
</evidence>
<keyword evidence="3" id="KW-1185">Reference proteome</keyword>
<proteinExistence type="predicted"/>
<accession>A0A9P5UCG7</accession>
<comment type="caution">
    <text evidence="2">The sequence shown here is derived from an EMBL/GenBank/DDBJ whole genome shotgun (WGS) entry which is preliminary data.</text>
</comment>
<organism evidence="2 3">
    <name type="scientific">Rhodocollybia butyracea</name>
    <dbReference type="NCBI Taxonomy" id="206335"/>
    <lineage>
        <taxon>Eukaryota</taxon>
        <taxon>Fungi</taxon>
        <taxon>Dikarya</taxon>
        <taxon>Basidiomycota</taxon>
        <taxon>Agaricomycotina</taxon>
        <taxon>Agaricomycetes</taxon>
        <taxon>Agaricomycetidae</taxon>
        <taxon>Agaricales</taxon>
        <taxon>Marasmiineae</taxon>
        <taxon>Omphalotaceae</taxon>
        <taxon>Rhodocollybia</taxon>
    </lineage>
</organism>
<name>A0A9P5UCG7_9AGAR</name>
<dbReference type="EMBL" id="JADNRY010000014">
    <property type="protein sequence ID" value="KAF9074117.1"/>
    <property type="molecule type" value="Genomic_DNA"/>
</dbReference>
<dbReference type="AlphaFoldDB" id="A0A9P5UCG7"/>
<gene>
    <name evidence="2" type="ORF">BDP27DRAFT_219275</name>
</gene>
<evidence type="ECO:0008006" key="4">
    <source>
        <dbReference type="Google" id="ProtNLM"/>
    </source>
</evidence>
<evidence type="ECO:0000256" key="1">
    <source>
        <dbReference type="SAM" id="SignalP"/>
    </source>
</evidence>
<reference evidence="2" key="1">
    <citation type="submission" date="2020-11" db="EMBL/GenBank/DDBJ databases">
        <authorList>
            <consortium name="DOE Joint Genome Institute"/>
            <person name="Ahrendt S."/>
            <person name="Riley R."/>
            <person name="Andreopoulos W."/>
            <person name="Labutti K."/>
            <person name="Pangilinan J."/>
            <person name="Ruiz-Duenas F.J."/>
            <person name="Barrasa J.M."/>
            <person name="Sanchez-Garcia M."/>
            <person name="Camarero S."/>
            <person name="Miyauchi S."/>
            <person name="Serrano A."/>
            <person name="Linde D."/>
            <person name="Babiker R."/>
            <person name="Drula E."/>
            <person name="Ayuso-Fernandez I."/>
            <person name="Pacheco R."/>
            <person name="Padilla G."/>
            <person name="Ferreira P."/>
            <person name="Barriuso J."/>
            <person name="Kellner H."/>
            <person name="Castanera R."/>
            <person name="Alfaro M."/>
            <person name="Ramirez L."/>
            <person name="Pisabarro A.G."/>
            <person name="Kuo A."/>
            <person name="Tritt A."/>
            <person name="Lipzen A."/>
            <person name="He G."/>
            <person name="Yan M."/>
            <person name="Ng V."/>
            <person name="Cullen D."/>
            <person name="Martin F."/>
            <person name="Rosso M.-N."/>
            <person name="Henrissat B."/>
            <person name="Hibbett D."/>
            <person name="Martinez A.T."/>
            <person name="Grigoriev I.V."/>
        </authorList>
    </citation>
    <scope>NUCLEOTIDE SEQUENCE</scope>
    <source>
        <strain evidence="2">AH 40177</strain>
    </source>
</reference>
<feature type="chain" id="PRO_5040129058" description="Secreted protein" evidence="1">
    <location>
        <begin position="20"/>
        <end position="72"/>
    </location>
</feature>
<feature type="signal peptide" evidence="1">
    <location>
        <begin position="1"/>
        <end position="19"/>
    </location>
</feature>